<dbReference type="GO" id="GO:0016757">
    <property type="term" value="F:glycosyltransferase activity"/>
    <property type="evidence" value="ECO:0007669"/>
    <property type="project" value="InterPro"/>
</dbReference>
<protein>
    <recommendedName>
        <fullName evidence="3">Glycosyl transferase 64 domain-containing protein</fullName>
    </recommendedName>
</protein>
<gene>
    <name evidence="4" type="ORF">Vbra_9300</name>
</gene>
<dbReference type="VEuPathDB" id="CryptoDB:Vbra_9300"/>
<name>A0A0G4FLM7_VITBC</name>
<evidence type="ECO:0000259" key="3">
    <source>
        <dbReference type="Pfam" id="PF09258"/>
    </source>
</evidence>
<evidence type="ECO:0000256" key="1">
    <source>
        <dbReference type="ARBA" id="ARBA00022679"/>
    </source>
</evidence>
<dbReference type="EMBL" id="CDMY01000459">
    <property type="protein sequence ID" value="CEM14826.1"/>
    <property type="molecule type" value="Genomic_DNA"/>
</dbReference>
<organism evidence="4 5">
    <name type="scientific">Vitrella brassicaformis (strain CCMP3155)</name>
    <dbReference type="NCBI Taxonomy" id="1169540"/>
    <lineage>
        <taxon>Eukaryota</taxon>
        <taxon>Sar</taxon>
        <taxon>Alveolata</taxon>
        <taxon>Colpodellida</taxon>
        <taxon>Vitrellaceae</taxon>
        <taxon>Vitrella</taxon>
    </lineage>
</organism>
<proteinExistence type="predicted"/>
<sequence>MTSLVDSLFNCDDLYTNALVTYATSLPPLAVNVTVHRSPLWAQTQGGAMWVLDTRWREHRRQCIQKINDYFLSKPVLASVGKAAAQRPVVLHGGDGGGGGVVVDTGTVFKRWSRVVECAGGREPQTPVG</sequence>
<dbReference type="Proteomes" id="UP000041254">
    <property type="component" value="Unassembled WGS sequence"/>
</dbReference>
<dbReference type="InterPro" id="IPR029044">
    <property type="entry name" value="Nucleotide-diphossugar_trans"/>
</dbReference>
<evidence type="ECO:0000313" key="4">
    <source>
        <dbReference type="EMBL" id="CEM14826.1"/>
    </source>
</evidence>
<reference evidence="4 5" key="1">
    <citation type="submission" date="2014-11" db="EMBL/GenBank/DDBJ databases">
        <authorList>
            <person name="Zhu J."/>
            <person name="Qi W."/>
            <person name="Song R."/>
        </authorList>
    </citation>
    <scope>NUCLEOTIDE SEQUENCE [LARGE SCALE GENOMIC DNA]</scope>
</reference>
<dbReference type="InterPro" id="IPR015338">
    <property type="entry name" value="GT64_dom"/>
</dbReference>
<keyword evidence="5" id="KW-1185">Reference proteome</keyword>
<dbReference type="Gene3D" id="3.90.550.10">
    <property type="entry name" value="Spore Coat Polysaccharide Biosynthesis Protein SpsA, Chain A"/>
    <property type="match status" value="1"/>
</dbReference>
<keyword evidence="2" id="KW-1015">Disulfide bond</keyword>
<evidence type="ECO:0000256" key="2">
    <source>
        <dbReference type="ARBA" id="ARBA00023157"/>
    </source>
</evidence>
<dbReference type="Pfam" id="PF09258">
    <property type="entry name" value="Glyco_transf_64"/>
    <property type="match status" value="1"/>
</dbReference>
<evidence type="ECO:0000313" key="5">
    <source>
        <dbReference type="Proteomes" id="UP000041254"/>
    </source>
</evidence>
<dbReference type="GO" id="GO:0016020">
    <property type="term" value="C:membrane"/>
    <property type="evidence" value="ECO:0007669"/>
    <property type="project" value="InterPro"/>
</dbReference>
<dbReference type="AlphaFoldDB" id="A0A0G4FLM7"/>
<accession>A0A0G4FLM7</accession>
<keyword evidence="1" id="KW-0808">Transferase</keyword>
<dbReference type="InParanoid" id="A0A0G4FLM7"/>
<feature type="domain" description="Glycosyl transferase 64" evidence="3">
    <location>
        <begin position="2"/>
        <end position="82"/>
    </location>
</feature>